<feature type="non-terminal residue" evidence="1">
    <location>
        <position position="174"/>
    </location>
</feature>
<protein>
    <submittedName>
        <fullName evidence="1">Uncharacterized protein</fullName>
    </submittedName>
</protein>
<accession>A0ACB8SDK8</accession>
<evidence type="ECO:0000313" key="1">
    <source>
        <dbReference type="EMBL" id="KAI0054352.1"/>
    </source>
</evidence>
<reference evidence="1" key="1">
    <citation type="submission" date="2021-03" db="EMBL/GenBank/DDBJ databases">
        <authorList>
            <consortium name="DOE Joint Genome Institute"/>
            <person name="Ahrendt S."/>
            <person name="Looney B.P."/>
            <person name="Miyauchi S."/>
            <person name="Morin E."/>
            <person name="Drula E."/>
            <person name="Courty P.E."/>
            <person name="Chicoki N."/>
            <person name="Fauchery L."/>
            <person name="Kohler A."/>
            <person name="Kuo A."/>
            <person name="Labutti K."/>
            <person name="Pangilinan J."/>
            <person name="Lipzen A."/>
            <person name="Riley R."/>
            <person name="Andreopoulos W."/>
            <person name="He G."/>
            <person name="Johnson J."/>
            <person name="Barry K.W."/>
            <person name="Grigoriev I.V."/>
            <person name="Nagy L."/>
            <person name="Hibbett D."/>
            <person name="Henrissat B."/>
            <person name="Matheny P.B."/>
            <person name="Labbe J."/>
            <person name="Martin F."/>
        </authorList>
    </citation>
    <scope>NUCLEOTIDE SEQUENCE</scope>
    <source>
        <strain evidence="1">HHB10654</strain>
    </source>
</reference>
<proteinExistence type="predicted"/>
<dbReference type="Proteomes" id="UP000814140">
    <property type="component" value="Unassembled WGS sequence"/>
</dbReference>
<evidence type="ECO:0000313" key="2">
    <source>
        <dbReference type="Proteomes" id="UP000814140"/>
    </source>
</evidence>
<organism evidence="1 2">
    <name type="scientific">Artomyces pyxidatus</name>
    <dbReference type="NCBI Taxonomy" id="48021"/>
    <lineage>
        <taxon>Eukaryota</taxon>
        <taxon>Fungi</taxon>
        <taxon>Dikarya</taxon>
        <taxon>Basidiomycota</taxon>
        <taxon>Agaricomycotina</taxon>
        <taxon>Agaricomycetes</taxon>
        <taxon>Russulales</taxon>
        <taxon>Auriscalpiaceae</taxon>
        <taxon>Artomyces</taxon>
    </lineage>
</organism>
<comment type="caution">
    <text evidence="1">The sequence shown here is derived from an EMBL/GenBank/DDBJ whole genome shotgun (WGS) entry which is preliminary data.</text>
</comment>
<reference evidence="1" key="2">
    <citation type="journal article" date="2022" name="New Phytol.">
        <title>Evolutionary transition to the ectomycorrhizal habit in the genomes of a hyperdiverse lineage of mushroom-forming fungi.</title>
        <authorList>
            <person name="Looney B."/>
            <person name="Miyauchi S."/>
            <person name="Morin E."/>
            <person name="Drula E."/>
            <person name="Courty P.E."/>
            <person name="Kohler A."/>
            <person name="Kuo A."/>
            <person name="LaButti K."/>
            <person name="Pangilinan J."/>
            <person name="Lipzen A."/>
            <person name="Riley R."/>
            <person name="Andreopoulos W."/>
            <person name="He G."/>
            <person name="Johnson J."/>
            <person name="Nolan M."/>
            <person name="Tritt A."/>
            <person name="Barry K.W."/>
            <person name="Grigoriev I.V."/>
            <person name="Nagy L.G."/>
            <person name="Hibbett D."/>
            <person name="Henrissat B."/>
            <person name="Matheny P.B."/>
            <person name="Labbe J."/>
            <person name="Martin F.M."/>
        </authorList>
    </citation>
    <scope>NUCLEOTIDE SEQUENCE</scope>
    <source>
        <strain evidence="1">HHB10654</strain>
    </source>
</reference>
<dbReference type="EMBL" id="MU277487">
    <property type="protein sequence ID" value="KAI0054352.1"/>
    <property type="molecule type" value="Genomic_DNA"/>
</dbReference>
<gene>
    <name evidence="1" type="ORF">BV25DRAFT_1922761</name>
</gene>
<sequence>MTPSKTRSGATYGPFKSARPFRTNLKYDILLRNAIERDKKIADSLGMGDHAFLSPPPSPLSLSPLTLSPTTSPKQKVDRGIPLLAFDAIPELSLDVTAVEPLPAEAPSRQRSESPLTELSDSSDEEAPAPALKALSHAQKRRKNKAAAKIARDAKRAAALQQGGGHGGGETSDA</sequence>
<name>A0ACB8SDK8_9AGAM</name>
<keyword evidence="2" id="KW-1185">Reference proteome</keyword>